<dbReference type="EMBL" id="KI913990">
    <property type="protein sequence ID" value="ETV93723.1"/>
    <property type="molecule type" value="Genomic_DNA"/>
</dbReference>
<sequence>MGGDGQLHGSALGRVCTVTFPQAHGTPRVILDTEYVCTIGWSFFDHLLVALAPSSVCLRLCHIKNDDDIRWVVNDATLLALFEDSCNQHHTLHAVEDHPSYRAGRIVVESHASPDFSPKLCSVEIARIQEMEEEKSKHSQEQCDDSSVDDIALEDHNLSDIEVKVTSSTIHATNLMNSIRHFFDPKPAMSNSIDDPEPKKTNWWSASTQLFLKPFASKSTATKQTKIPDMTYRYSEPPMRPMSASHQIQFPRMSYNTQPTEGDTTQHNFHISSSWHHHADRMSASMNLPTTKESTMGSFVWI</sequence>
<dbReference type="GeneID" id="20089537"/>
<name>A0A024TI36_9STRA</name>
<organism evidence="1">
    <name type="scientific">Aphanomyces invadans</name>
    <dbReference type="NCBI Taxonomy" id="157072"/>
    <lineage>
        <taxon>Eukaryota</taxon>
        <taxon>Sar</taxon>
        <taxon>Stramenopiles</taxon>
        <taxon>Oomycota</taxon>
        <taxon>Saprolegniomycetes</taxon>
        <taxon>Saprolegniales</taxon>
        <taxon>Verrucalvaceae</taxon>
        <taxon>Aphanomyces</taxon>
    </lineage>
</organism>
<dbReference type="RefSeq" id="XP_008877764.1">
    <property type="nucleotide sequence ID" value="XM_008879542.1"/>
</dbReference>
<reference evidence="1" key="1">
    <citation type="submission" date="2013-12" db="EMBL/GenBank/DDBJ databases">
        <title>The Genome Sequence of Aphanomyces invadans NJM9701.</title>
        <authorList>
            <consortium name="The Broad Institute Genomics Platform"/>
            <person name="Russ C."/>
            <person name="Tyler B."/>
            <person name="van West P."/>
            <person name="Dieguez-Uribeondo J."/>
            <person name="Young S.K."/>
            <person name="Zeng Q."/>
            <person name="Gargeya S."/>
            <person name="Fitzgerald M."/>
            <person name="Abouelleil A."/>
            <person name="Alvarado L."/>
            <person name="Chapman S.B."/>
            <person name="Gainer-Dewar J."/>
            <person name="Goldberg J."/>
            <person name="Griggs A."/>
            <person name="Gujja S."/>
            <person name="Hansen M."/>
            <person name="Howarth C."/>
            <person name="Imamovic A."/>
            <person name="Ireland A."/>
            <person name="Larimer J."/>
            <person name="McCowan C."/>
            <person name="Murphy C."/>
            <person name="Pearson M."/>
            <person name="Poon T.W."/>
            <person name="Priest M."/>
            <person name="Roberts A."/>
            <person name="Saif S."/>
            <person name="Shea T."/>
            <person name="Sykes S."/>
            <person name="Wortman J."/>
            <person name="Nusbaum C."/>
            <person name="Birren B."/>
        </authorList>
    </citation>
    <scope>NUCLEOTIDE SEQUENCE [LARGE SCALE GENOMIC DNA]</scope>
    <source>
        <strain evidence="1">NJM9701</strain>
    </source>
</reference>
<gene>
    <name evidence="1" type="ORF">H310_12487</name>
</gene>
<dbReference type="OrthoDB" id="67890at2759"/>
<evidence type="ECO:0000313" key="1">
    <source>
        <dbReference type="EMBL" id="ETV93723.1"/>
    </source>
</evidence>
<proteinExistence type="predicted"/>
<dbReference type="VEuPathDB" id="FungiDB:H310_12487"/>
<dbReference type="AlphaFoldDB" id="A0A024TI36"/>
<protein>
    <submittedName>
        <fullName evidence="1">Uncharacterized protein</fullName>
    </submittedName>
</protein>
<accession>A0A024TI36</accession>